<name>A0A9W8B7M4_9FUNG</name>
<dbReference type="Proteomes" id="UP001150907">
    <property type="component" value="Unassembled WGS sequence"/>
</dbReference>
<proteinExistence type="predicted"/>
<comment type="caution">
    <text evidence="1">The sequence shown here is derived from an EMBL/GenBank/DDBJ whole genome shotgun (WGS) entry which is preliminary data.</text>
</comment>
<feature type="non-terminal residue" evidence="1">
    <location>
        <position position="103"/>
    </location>
</feature>
<reference evidence="1" key="1">
    <citation type="submission" date="2022-07" db="EMBL/GenBank/DDBJ databases">
        <title>Phylogenomic reconstructions and comparative analyses of Kickxellomycotina fungi.</title>
        <authorList>
            <person name="Reynolds N.K."/>
            <person name="Stajich J.E."/>
            <person name="Barry K."/>
            <person name="Grigoriev I.V."/>
            <person name="Crous P."/>
            <person name="Smith M.E."/>
        </authorList>
    </citation>
    <scope>NUCLEOTIDE SEQUENCE</scope>
    <source>
        <strain evidence="1">IMI 214461</strain>
    </source>
</reference>
<accession>A0A9W8B7M4</accession>
<sequence length="103" mass="11512">QAAIGVSAAAAGKPQDCGAACRRPRQCRRGGVHPHYYAAVLVKFARRCAEADDGAEERAGWHRGWRQHRGRQRQREGACHGHVCWRCLFVLADRGLRVPEELL</sequence>
<dbReference type="AlphaFoldDB" id="A0A9W8B7M4"/>
<keyword evidence="2" id="KW-1185">Reference proteome</keyword>
<organism evidence="1 2">
    <name type="scientific">Coemansia thaxteri</name>
    <dbReference type="NCBI Taxonomy" id="2663907"/>
    <lineage>
        <taxon>Eukaryota</taxon>
        <taxon>Fungi</taxon>
        <taxon>Fungi incertae sedis</taxon>
        <taxon>Zoopagomycota</taxon>
        <taxon>Kickxellomycotina</taxon>
        <taxon>Kickxellomycetes</taxon>
        <taxon>Kickxellales</taxon>
        <taxon>Kickxellaceae</taxon>
        <taxon>Coemansia</taxon>
    </lineage>
</organism>
<dbReference type="EMBL" id="JANBQF010001824">
    <property type="protein sequence ID" value="KAJ1996435.1"/>
    <property type="molecule type" value="Genomic_DNA"/>
</dbReference>
<feature type="non-terminal residue" evidence="1">
    <location>
        <position position="1"/>
    </location>
</feature>
<evidence type="ECO:0000313" key="1">
    <source>
        <dbReference type="EMBL" id="KAJ1996435.1"/>
    </source>
</evidence>
<gene>
    <name evidence="1" type="ORF">H4R26_006207</name>
</gene>
<protein>
    <submittedName>
        <fullName evidence="1">Uncharacterized protein</fullName>
    </submittedName>
</protein>
<evidence type="ECO:0000313" key="2">
    <source>
        <dbReference type="Proteomes" id="UP001150907"/>
    </source>
</evidence>